<accession>A0A1F7RM70</accession>
<evidence type="ECO:0000313" key="3">
    <source>
        <dbReference type="EMBL" id="OGL42613.1"/>
    </source>
</evidence>
<dbReference type="Proteomes" id="UP000179266">
    <property type="component" value="Unassembled WGS sequence"/>
</dbReference>
<proteinExistence type="predicted"/>
<feature type="transmembrane region" description="Helical" evidence="1">
    <location>
        <begin position="513"/>
        <end position="530"/>
    </location>
</feature>
<gene>
    <name evidence="3" type="ORF">A2161_04050</name>
</gene>
<dbReference type="InterPro" id="IPR011050">
    <property type="entry name" value="Pectin_lyase_fold/virulence"/>
</dbReference>
<feature type="domain" description="Right handed beta helix" evidence="2">
    <location>
        <begin position="154"/>
        <end position="293"/>
    </location>
</feature>
<reference evidence="3 4" key="1">
    <citation type="journal article" date="2016" name="Nat. Commun.">
        <title>Thousands of microbial genomes shed light on interconnected biogeochemical processes in an aquifer system.</title>
        <authorList>
            <person name="Anantharaman K."/>
            <person name="Brown C.T."/>
            <person name="Hug L.A."/>
            <person name="Sharon I."/>
            <person name="Castelle C.J."/>
            <person name="Probst A.J."/>
            <person name="Thomas B.C."/>
            <person name="Singh A."/>
            <person name="Wilkins M.J."/>
            <person name="Karaoz U."/>
            <person name="Brodie E.L."/>
            <person name="Williams K.H."/>
            <person name="Hubbard S.S."/>
            <person name="Banfield J.F."/>
        </authorList>
    </citation>
    <scope>NUCLEOTIDE SEQUENCE [LARGE SCALE GENOMIC DNA]</scope>
</reference>
<dbReference type="Gene3D" id="2.160.20.10">
    <property type="entry name" value="Single-stranded right-handed beta-helix, Pectin lyase-like"/>
    <property type="match status" value="2"/>
</dbReference>
<dbReference type="SMART" id="SM00710">
    <property type="entry name" value="PbH1"/>
    <property type="match status" value="9"/>
</dbReference>
<comment type="caution">
    <text evidence="3">The sequence shown here is derived from an EMBL/GenBank/DDBJ whole genome shotgun (WGS) entry which is preliminary data.</text>
</comment>
<dbReference type="AlphaFoldDB" id="A0A1F7RM70"/>
<protein>
    <recommendedName>
        <fullName evidence="2">Right handed beta helix domain-containing protein</fullName>
    </recommendedName>
</protein>
<evidence type="ECO:0000259" key="2">
    <source>
        <dbReference type="Pfam" id="PF13229"/>
    </source>
</evidence>
<keyword evidence="1" id="KW-1133">Transmembrane helix</keyword>
<evidence type="ECO:0000256" key="1">
    <source>
        <dbReference type="SAM" id="Phobius"/>
    </source>
</evidence>
<organism evidence="3 4">
    <name type="scientific">Candidatus Schekmanbacteria bacterium RBG_13_48_7</name>
    <dbReference type="NCBI Taxonomy" id="1817878"/>
    <lineage>
        <taxon>Bacteria</taxon>
        <taxon>Candidatus Schekmaniibacteriota</taxon>
    </lineage>
</organism>
<dbReference type="InterPro" id="IPR039448">
    <property type="entry name" value="Beta_helix"/>
</dbReference>
<dbReference type="InterPro" id="IPR006626">
    <property type="entry name" value="PbH1"/>
</dbReference>
<dbReference type="EMBL" id="MGDD01000312">
    <property type="protein sequence ID" value="OGL42613.1"/>
    <property type="molecule type" value="Genomic_DNA"/>
</dbReference>
<evidence type="ECO:0000313" key="4">
    <source>
        <dbReference type="Proteomes" id="UP000179266"/>
    </source>
</evidence>
<sequence>MVIRGFFLIVISGILFFASHGYAIINVPGDYPTIQEAIDAAAPEEKVLVQPGIYNEYVQFYLNKRYVLEGVDRDTTIIDGDFTWTPVNILTQSSVSLSYLTIRNSASHGINIYAPDWTGSVTINNCVIMDNINDGIHYVGGYNYYDFHFYPYRQYCTIIDSIITNNSENGIYFDTVSTYTIKFCEITNNGLCGISTIGFFDGGVSFTAEISFNYFAYNSCGIHTYDNLLDLHASNNLFEYNRSCAIGGFCYVGCNFTMDDNTFQFNSGSYLIDFDSKYTAEFHLKNNSVLNNTLSTDICSFTSDMGAYIASVEKNFFSGNIAPGHLFYAIFCETMNFTNNIIFNNTVSDAISAGGFYPSELIITNNTLVNNSWTETFNIGAEGPIKIVNNIFSLNSNYGLNFPDGCMTHSLTPCDIKNNDIYGNFPADIFYNHVEYTDIDDFNLSVPEAEANISCDPSFKAADDFHLAPSSCCIDTGSPDSAPSFDIDNEPRPMLSGYDIGADEALFRVPTRSFVLLVLLPVLLIIKFAYKVQ</sequence>
<dbReference type="InterPro" id="IPR012334">
    <property type="entry name" value="Pectin_lyas_fold"/>
</dbReference>
<dbReference type="NCBIfam" id="NF041518">
    <property type="entry name" value="choice_anch_Q"/>
    <property type="match status" value="1"/>
</dbReference>
<dbReference type="SUPFAM" id="SSF51126">
    <property type="entry name" value="Pectin lyase-like"/>
    <property type="match status" value="2"/>
</dbReference>
<keyword evidence="1" id="KW-0472">Membrane</keyword>
<dbReference type="InterPro" id="IPR059226">
    <property type="entry name" value="Choice_anch_Q_dom"/>
</dbReference>
<keyword evidence="1" id="KW-0812">Transmembrane</keyword>
<name>A0A1F7RM70_9BACT</name>
<dbReference type="Pfam" id="PF13229">
    <property type="entry name" value="Beta_helix"/>
    <property type="match status" value="1"/>
</dbReference>